<dbReference type="AlphaFoldDB" id="A0A533QAQ6"/>
<dbReference type="EMBL" id="SULG01000036">
    <property type="protein sequence ID" value="TLD41806.1"/>
    <property type="molecule type" value="Genomic_DNA"/>
</dbReference>
<dbReference type="Proteomes" id="UP000319783">
    <property type="component" value="Unassembled WGS sequence"/>
</dbReference>
<organism evidence="1 2">
    <name type="scientific">Candidatus Jettenia ecosi</name>
    <dbReference type="NCBI Taxonomy" id="2494326"/>
    <lineage>
        <taxon>Bacteria</taxon>
        <taxon>Pseudomonadati</taxon>
        <taxon>Planctomycetota</taxon>
        <taxon>Candidatus Brocadiia</taxon>
        <taxon>Candidatus Brocadiales</taxon>
        <taxon>Candidatus Brocadiaceae</taxon>
        <taxon>Candidatus Jettenia</taxon>
    </lineage>
</organism>
<comment type="caution">
    <text evidence="1">The sequence shown here is derived from an EMBL/GenBank/DDBJ whole genome shotgun (WGS) entry which is preliminary data.</text>
</comment>
<gene>
    <name evidence="1" type="ORF">JETT_1961</name>
</gene>
<name>A0A533QAQ6_9BACT</name>
<sequence>MGTSYSIIGPKGWKSIARGEGSLDTKILSLMHMGVSALCSPWL</sequence>
<evidence type="ECO:0000313" key="1">
    <source>
        <dbReference type="EMBL" id="TLD41806.1"/>
    </source>
</evidence>
<evidence type="ECO:0000313" key="2">
    <source>
        <dbReference type="Proteomes" id="UP000319783"/>
    </source>
</evidence>
<proteinExistence type="predicted"/>
<reference evidence="1 2" key="1">
    <citation type="submission" date="2019-04" db="EMBL/GenBank/DDBJ databases">
        <title>Genome of a novel bacterium Candidatus Jettenia ecosi reconstructed from metagenome of an anammox bioreactor.</title>
        <authorList>
            <person name="Mardanov A.V."/>
            <person name="Beletsky A.V."/>
            <person name="Ravin N.V."/>
            <person name="Botchkova E.A."/>
            <person name="Litti Y.V."/>
            <person name="Nozhevnikova A.N."/>
        </authorList>
    </citation>
    <scope>NUCLEOTIDE SEQUENCE [LARGE SCALE GENOMIC DNA]</scope>
    <source>
        <strain evidence="1">J2</strain>
    </source>
</reference>
<protein>
    <submittedName>
        <fullName evidence="1">Uncharacterized protein</fullName>
    </submittedName>
</protein>
<accession>A0A533QAQ6</accession>